<evidence type="ECO:0000256" key="3">
    <source>
        <dbReference type="ARBA" id="ARBA00023125"/>
    </source>
</evidence>
<dbReference type="Gene3D" id="3.40.190.290">
    <property type="match status" value="1"/>
</dbReference>
<dbReference type="Proteomes" id="UP000007587">
    <property type="component" value="Chromosome"/>
</dbReference>
<dbReference type="Pfam" id="PF03466">
    <property type="entry name" value="LysR_substrate"/>
    <property type="match status" value="1"/>
</dbReference>
<dbReference type="InterPro" id="IPR036390">
    <property type="entry name" value="WH_DNA-bd_sf"/>
</dbReference>
<dbReference type="eggNOG" id="COG0583">
    <property type="taxonomic scope" value="Bacteria"/>
</dbReference>
<comment type="similarity">
    <text evidence="1">Belongs to the LysR transcriptional regulatory family.</text>
</comment>
<dbReference type="AlphaFoldDB" id="H8N0M6"/>
<dbReference type="Pfam" id="PF00126">
    <property type="entry name" value="HTH_1"/>
    <property type="match status" value="1"/>
</dbReference>
<keyword evidence="2" id="KW-0805">Transcription regulation</keyword>
<dbReference type="GO" id="GO:0043565">
    <property type="term" value="F:sequence-specific DNA binding"/>
    <property type="evidence" value="ECO:0007669"/>
    <property type="project" value="TreeGrafter"/>
</dbReference>
<dbReference type="STRING" id="1144275.COCOR_04322"/>
<dbReference type="HOGENOM" id="CLU_039613_16_1_7"/>
<dbReference type="InterPro" id="IPR036388">
    <property type="entry name" value="WH-like_DNA-bd_sf"/>
</dbReference>
<keyword evidence="7" id="KW-1185">Reference proteome</keyword>
<dbReference type="PROSITE" id="PS50931">
    <property type="entry name" value="HTH_LYSR"/>
    <property type="match status" value="1"/>
</dbReference>
<feature type="domain" description="HTH lysR-type" evidence="5">
    <location>
        <begin position="1"/>
        <end position="61"/>
    </location>
</feature>
<evidence type="ECO:0000259" key="5">
    <source>
        <dbReference type="PROSITE" id="PS50931"/>
    </source>
</evidence>
<gene>
    <name evidence="6" type="primary">ycaN6</name>
    <name evidence="6" type="ordered locus">COCOR_04322</name>
</gene>
<dbReference type="Gene3D" id="1.10.10.10">
    <property type="entry name" value="Winged helix-like DNA-binding domain superfamily/Winged helix DNA-binding domain"/>
    <property type="match status" value="1"/>
</dbReference>
<name>H8N0M6_CORCM</name>
<dbReference type="OrthoDB" id="5416547at2"/>
<reference evidence="7" key="2">
    <citation type="submission" date="2012-03" db="EMBL/GenBank/DDBJ databases">
        <title>Genome sequence of the fruiting myxobacterium Corallococcus coralloides DSM 2259.</title>
        <authorList>
            <person name="Huntley S."/>
            <person name="Zhang Y."/>
            <person name="Treuner-Lange A."/>
            <person name="Sensen C.W."/>
            <person name="Sogaard-Andersen L."/>
        </authorList>
    </citation>
    <scope>NUCLEOTIDE SEQUENCE [LARGE SCALE GENOMIC DNA]</scope>
    <source>
        <strain evidence="7">ATCC 25202 / DSM 2259 / NBRC 100086 / M2</strain>
    </source>
</reference>
<sequence length="312" mass="34766">MRGSEFADLRAFVTIAEQGNFARAAARLRISPSTLSEMLRGLEERLGVRLLNRTTRSMSLTEAGTRLLARFKPAMEEMDAAVEAVRHLRDTPTGTVRLHLPRLASASILEPLLGRFREAYPDIVLELCIDDAATDIVAKGFDVGITLGELLEKDMIAVPLGGTLRQLAVASPDYLARHGRPRTPADLHAHRCINWRKPGGTRLYSWEFQKDGHWISVAVEGPLIVSHRDVALTAAAQGVGIAFAYWSEQWLRPLLDAGKLVPVLEEFSPPFPGWYLYYPKQRYTPAAVRALVDFLRRETKPPARPTRGPRKG</sequence>
<dbReference type="SUPFAM" id="SSF53850">
    <property type="entry name" value="Periplasmic binding protein-like II"/>
    <property type="match status" value="1"/>
</dbReference>
<evidence type="ECO:0000313" key="7">
    <source>
        <dbReference type="Proteomes" id="UP000007587"/>
    </source>
</evidence>
<evidence type="ECO:0000256" key="1">
    <source>
        <dbReference type="ARBA" id="ARBA00009437"/>
    </source>
</evidence>
<dbReference type="InParanoid" id="H8N0M6"/>
<evidence type="ECO:0000256" key="4">
    <source>
        <dbReference type="ARBA" id="ARBA00023163"/>
    </source>
</evidence>
<evidence type="ECO:0000313" key="6">
    <source>
        <dbReference type="EMBL" id="AFE10767.1"/>
    </source>
</evidence>
<dbReference type="SUPFAM" id="SSF46785">
    <property type="entry name" value="Winged helix' DNA-binding domain"/>
    <property type="match status" value="1"/>
</dbReference>
<dbReference type="FunFam" id="1.10.10.10:FF:000001">
    <property type="entry name" value="LysR family transcriptional regulator"/>
    <property type="match status" value="1"/>
</dbReference>
<protein>
    <submittedName>
        <fullName evidence="6">Transcriptional regulator2C LysR family</fullName>
    </submittedName>
</protein>
<keyword evidence="3" id="KW-0238">DNA-binding</keyword>
<dbReference type="FunCoup" id="H8N0M6">
    <property type="interactions" value="146"/>
</dbReference>
<dbReference type="PANTHER" id="PTHR30537">
    <property type="entry name" value="HTH-TYPE TRANSCRIPTIONAL REGULATOR"/>
    <property type="match status" value="1"/>
</dbReference>
<evidence type="ECO:0000256" key="2">
    <source>
        <dbReference type="ARBA" id="ARBA00023015"/>
    </source>
</evidence>
<dbReference type="EMBL" id="CP003389">
    <property type="protein sequence ID" value="AFE10767.1"/>
    <property type="molecule type" value="Genomic_DNA"/>
</dbReference>
<dbReference type="CDD" id="cd08474">
    <property type="entry name" value="PBP2_CrgA_like_5"/>
    <property type="match status" value="1"/>
</dbReference>
<organism evidence="6 7">
    <name type="scientific">Corallococcus coralloides (strain ATCC 25202 / DSM 2259 / NBRC 100086 / M2)</name>
    <name type="common">Myxococcus coralloides</name>
    <dbReference type="NCBI Taxonomy" id="1144275"/>
    <lineage>
        <taxon>Bacteria</taxon>
        <taxon>Pseudomonadati</taxon>
        <taxon>Myxococcota</taxon>
        <taxon>Myxococcia</taxon>
        <taxon>Myxococcales</taxon>
        <taxon>Cystobacterineae</taxon>
        <taxon>Myxococcaceae</taxon>
        <taxon>Corallococcus</taxon>
    </lineage>
</organism>
<reference evidence="6 7" key="1">
    <citation type="journal article" date="2012" name="J. Bacteriol.">
        <title>Complete Genome Sequence of the Fruiting Myxobacterium Corallococcus coralloides DSM 2259.</title>
        <authorList>
            <person name="Huntley S."/>
            <person name="Zhang Y."/>
            <person name="Treuner-Lange A."/>
            <person name="Kneip S."/>
            <person name="Sensen C.W."/>
            <person name="Sogaard-Andersen L."/>
        </authorList>
    </citation>
    <scope>NUCLEOTIDE SEQUENCE [LARGE SCALE GENOMIC DNA]</scope>
    <source>
        <strain evidence="7">ATCC 25202 / DSM 2259 / NBRC 100086 / M2</strain>
    </source>
</reference>
<dbReference type="InterPro" id="IPR000847">
    <property type="entry name" value="LysR_HTH_N"/>
</dbReference>
<accession>H8N0M6</accession>
<dbReference type="RefSeq" id="WP_014397131.1">
    <property type="nucleotide sequence ID" value="NC_017030.1"/>
</dbReference>
<keyword evidence="4" id="KW-0804">Transcription</keyword>
<dbReference type="GO" id="GO:0006351">
    <property type="term" value="P:DNA-templated transcription"/>
    <property type="evidence" value="ECO:0007669"/>
    <property type="project" value="TreeGrafter"/>
</dbReference>
<dbReference type="InterPro" id="IPR058163">
    <property type="entry name" value="LysR-type_TF_proteobact-type"/>
</dbReference>
<dbReference type="KEGG" id="ccx:COCOR_04322"/>
<proteinExistence type="inferred from homology"/>
<dbReference type="PANTHER" id="PTHR30537:SF1">
    <property type="entry name" value="HTH-TYPE TRANSCRIPTIONAL REGULATOR PGRR"/>
    <property type="match status" value="1"/>
</dbReference>
<dbReference type="InterPro" id="IPR005119">
    <property type="entry name" value="LysR_subst-bd"/>
</dbReference>
<dbReference type="GO" id="GO:0003700">
    <property type="term" value="F:DNA-binding transcription factor activity"/>
    <property type="evidence" value="ECO:0007669"/>
    <property type="project" value="InterPro"/>
</dbReference>